<accession>A0ABS3GUP6</accession>
<sequence>MKMSNETYNKVKWAVSVVLPALGVLIGTLGKSYGWENTDLAVTTLTAVTAFLGATMLHSTSQYNKDGDSNGDNETN</sequence>
<dbReference type="Proteomes" id="UP000664632">
    <property type="component" value="Unassembled WGS sequence"/>
</dbReference>
<dbReference type="InterPro" id="IPR031612">
    <property type="entry name" value="Phage_holin_Dp1"/>
</dbReference>
<name>A0ABS3GUP6_9ENTE</name>
<proteinExistence type="predicted"/>
<evidence type="ECO:0000313" key="3">
    <source>
        <dbReference type="Proteomes" id="UP000664632"/>
    </source>
</evidence>
<dbReference type="RefSeq" id="WP_207111091.1">
    <property type="nucleotide sequence ID" value="NZ_JAFLWD010000003.1"/>
</dbReference>
<evidence type="ECO:0000256" key="1">
    <source>
        <dbReference type="SAM" id="Phobius"/>
    </source>
</evidence>
<evidence type="ECO:0000313" key="2">
    <source>
        <dbReference type="EMBL" id="MBO0438979.1"/>
    </source>
</evidence>
<dbReference type="Pfam" id="PF16938">
    <property type="entry name" value="Phage_holin_Dp1"/>
    <property type="match status" value="1"/>
</dbReference>
<feature type="transmembrane region" description="Helical" evidence="1">
    <location>
        <begin position="40"/>
        <end position="57"/>
    </location>
</feature>
<keyword evidence="3" id="KW-1185">Reference proteome</keyword>
<keyword evidence="1" id="KW-0812">Transmembrane</keyword>
<gene>
    <name evidence="2" type="ORF">JZO69_01210</name>
</gene>
<comment type="caution">
    <text evidence="2">The sequence shown here is derived from an EMBL/GenBank/DDBJ whole genome shotgun (WGS) entry which is preliminary data.</text>
</comment>
<dbReference type="EMBL" id="JAFLWD010000003">
    <property type="protein sequence ID" value="MBO0438979.1"/>
    <property type="molecule type" value="Genomic_DNA"/>
</dbReference>
<organism evidence="2 3">
    <name type="scientific">Candidatus Enterococcus ikei</name>
    <dbReference type="NCBI Taxonomy" id="2815326"/>
    <lineage>
        <taxon>Bacteria</taxon>
        <taxon>Bacillati</taxon>
        <taxon>Bacillota</taxon>
        <taxon>Bacilli</taxon>
        <taxon>Lactobacillales</taxon>
        <taxon>Enterococcaceae</taxon>
        <taxon>Enterococcus</taxon>
    </lineage>
</organism>
<protein>
    <submittedName>
        <fullName evidence="2">Phage holin</fullName>
    </submittedName>
</protein>
<keyword evidence="1" id="KW-0472">Membrane</keyword>
<keyword evidence="1" id="KW-1133">Transmembrane helix</keyword>
<reference evidence="2 3" key="1">
    <citation type="submission" date="2021-03" db="EMBL/GenBank/DDBJ databases">
        <title>Enterococcal diversity collection.</title>
        <authorList>
            <person name="Gilmore M.S."/>
            <person name="Schwartzman J."/>
            <person name="Van Tyne D."/>
            <person name="Martin M."/>
            <person name="Earl A.M."/>
            <person name="Manson A.L."/>
            <person name="Straub T."/>
            <person name="Salamzade R."/>
            <person name="Saavedra J."/>
            <person name="Lebreton F."/>
            <person name="Prichula J."/>
            <person name="Schaufler K."/>
            <person name="Gaca A."/>
            <person name="Sgardioli B."/>
            <person name="Wagenaar J."/>
            <person name="Strong T."/>
        </authorList>
    </citation>
    <scope>NUCLEOTIDE SEQUENCE [LARGE SCALE GENOMIC DNA]</scope>
    <source>
        <strain evidence="2 3">DIV0869a</strain>
    </source>
</reference>